<accession>A0ABR6Q3A6</accession>
<keyword evidence="2" id="KW-1185">Reference proteome</keyword>
<evidence type="ECO:0000313" key="2">
    <source>
        <dbReference type="Proteomes" id="UP000587367"/>
    </source>
</evidence>
<dbReference type="EMBL" id="JACHKS010000001">
    <property type="protein sequence ID" value="MBB6331787.1"/>
    <property type="molecule type" value="Genomic_DNA"/>
</dbReference>
<reference evidence="1 2" key="1">
    <citation type="submission" date="2020-08" db="EMBL/GenBank/DDBJ databases">
        <title>Functional genomics of gut bacteria from endangered species of beetles.</title>
        <authorList>
            <person name="Carlos-Shanley C."/>
        </authorList>
    </citation>
    <scope>NUCLEOTIDE SEQUENCE [LARGE SCALE GENOMIC DNA]</scope>
    <source>
        <strain evidence="1 2">S00068</strain>
    </source>
</reference>
<organism evidence="1 2">
    <name type="scientific">Chryseobacterium sediminis</name>
    <dbReference type="NCBI Taxonomy" id="1679494"/>
    <lineage>
        <taxon>Bacteria</taxon>
        <taxon>Pseudomonadati</taxon>
        <taxon>Bacteroidota</taxon>
        <taxon>Flavobacteriia</taxon>
        <taxon>Flavobacteriales</taxon>
        <taxon>Weeksellaceae</taxon>
        <taxon>Chryseobacterium group</taxon>
        <taxon>Chryseobacterium</taxon>
    </lineage>
</organism>
<gene>
    <name evidence="1" type="ORF">HNP24_002737</name>
</gene>
<name>A0ABR6Q3A6_9FLAO</name>
<dbReference type="Proteomes" id="UP000587367">
    <property type="component" value="Unassembled WGS sequence"/>
</dbReference>
<protein>
    <submittedName>
        <fullName evidence="1">Uncharacterized protein</fullName>
    </submittedName>
</protein>
<comment type="caution">
    <text evidence="1">The sequence shown here is derived from an EMBL/GenBank/DDBJ whole genome shotgun (WGS) entry which is preliminary data.</text>
</comment>
<proteinExistence type="predicted"/>
<evidence type="ECO:0000313" key="1">
    <source>
        <dbReference type="EMBL" id="MBB6331787.1"/>
    </source>
</evidence>
<sequence length="52" mass="6183">MFFKNLTNKSAQNKKINLKNHKTAKIYLIKYVKNKIFDKKNNTNFSIDAIYS</sequence>